<evidence type="ECO:0000259" key="2">
    <source>
        <dbReference type="PROSITE" id="PS51192"/>
    </source>
</evidence>
<keyword evidence="1" id="KW-0378">Hydrolase</keyword>
<feature type="domain" description="Helicase ATP-binding" evidence="2">
    <location>
        <begin position="14"/>
        <end position="175"/>
    </location>
</feature>
<dbReference type="InterPro" id="IPR001650">
    <property type="entry name" value="Helicase_C-like"/>
</dbReference>
<dbReference type="InterPro" id="IPR049730">
    <property type="entry name" value="SNF2/RAD54-like_C"/>
</dbReference>
<evidence type="ECO:0000313" key="3">
    <source>
        <dbReference type="EMBL" id="KKL06633.1"/>
    </source>
</evidence>
<dbReference type="GO" id="GO:0006281">
    <property type="term" value="P:DNA repair"/>
    <property type="evidence" value="ECO:0007669"/>
    <property type="project" value="TreeGrafter"/>
</dbReference>
<gene>
    <name evidence="3" type="ORF">LCGC14_2594070</name>
</gene>
<dbReference type="GO" id="GO:0005524">
    <property type="term" value="F:ATP binding"/>
    <property type="evidence" value="ECO:0007669"/>
    <property type="project" value="InterPro"/>
</dbReference>
<dbReference type="AlphaFoldDB" id="A0A0F9D3E0"/>
<dbReference type="InterPro" id="IPR014001">
    <property type="entry name" value="Helicase_ATP-bd"/>
</dbReference>
<dbReference type="Pfam" id="PF00271">
    <property type="entry name" value="Helicase_C"/>
    <property type="match status" value="1"/>
</dbReference>
<name>A0A0F9D3E0_9ZZZZ</name>
<reference evidence="3" key="1">
    <citation type="journal article" date="2015" name="Nature">
        <title>Complex archaea that bridge the gap between prokaryotes and eukaryotes.</title>
        <authorList>
            <person name="Spang A."/>
            <person name="Saw J.H."/>
            <person name="Jorgensen S.L."/>
            <person name="Zaremba-Niedzwiedzka K."/>
            <person name="Martijn J."/>
            <person name="Lind A.E."/>
            <person name="van Eijk R."/>
            <person name="Schleper C."/>
            <person name="Guy L."/>
            <person name="Ettema T.J."/>
        </authorList>
    </citation>
    <scope>NUCLEOTIDE SEQUENCE</scope>
</reference>
<dbReference type="Gene3D" id="3.40.50.10810">
    <property type="entry name" value="Tandem AAA-ATPase domain"/>
    <property type="match status" value="1"/>
</dbReference>
<dbReference type="InterPro" id="IPR000330">
    <property type="entry name" value="SNF2_N"/>
</dbReference>
<accession>A0A0F9D3E0</accession>
<protein>
    <recommendedName>
        <fullName evidence="2">Helicase ATP-binding domain-containing protein</fullName>
    </recommendedName>
</protein>
<dbReference type="PANTHER" id="PTHR45766">
    <property type="entry name" value="DNA ANNEALING HELICASE AND ENDONUCLEASE ZRANB3 FAMILY MEMBER"/>
    <property type="match status" value="1"/>
</dbReference>
<dbReference type="InterPro" id="IPR027417">
    <property type="entry name" value="P-loop_NTPase"/>
</dbReference>
<dbReference type="PANTHER" id="PTHR45766:SF6">
    <property type="entry name" value="SWI_SNF-RELATED MATRIX-ASSOCIATED ACTIN-DEPENDENT REGULATOR OF CHROMATIN SUBFAMILY A-LIKE PROTEIN 1"/>
    <property type="match status" value="1"/>
</dbReference>
<evidence type="ECO:0000256" key="1">
    <source>
        <dbReference type="ARBA" id="ARBA00022801"/>
    </source>
</evidence>
<sequence>MIVPKLYEYQEVMKSAIITHKGWALFVEMGLGKTVVMLELFKMAKKGTVIIVVCPKSVIHSWVTDIKKFTDLNYRLIIGTKKKRVKELVLLFGEGGIGIINYEGLASLDTQIALFKRAGCIVLDESSKIKNHKAIRTRLITKVSEKVSHKYILSGTPIANNYTDLYTQLKFISPNIWGGKNFYAYRNRYCKMGGFKNKQIVGYKNTDELKKIVASISTQYKKEDCIDLPPKVYSTRVMDMSPEMEKQYKQMAKEMVLELEGGTIEAGQAVVQMGRLKQILAGEYLEPSKNDKLKELMELVDIAMERERQVVIWTQFRFSHRVIREILTSRGIPFSNIYGDTTTDDRIKMIDDFQSGKTKVFVASITACDMGVTLTASDIAIY</sequence>
<proteinExistence type="predicted"/>
<dbReference type="PROSITE" id="PS51192">
    <property type="entry name" value="HELICASE_ATP_BIND_1"/>
    <property type="match status" value="1"/>
</dbReference>
<dbReference type="GO" id="GO:0031297">
    <property type="term" value="P:replication fork processing"/>
    <property type="evidence" value="ECO:0007669"/>
    <property type="project" value="TreeGrafter"/>
</dbReference>
<dbReference type="Pfam" id="PF00176">
    <property type="entry name" value="SNF2-rel_dom"/>
    <property type="match status" value="1"/>
</dbReference>
<dbReference type="SUPFAM" id="SSF52540">
    <property type="entry name" value="P-loop containing nucleoside triphosphate hydrolases"/>
    <property type="match status" value="2"/>
</dbReference>
<dbReference type="SMART" id="SM00487">
    <property type="entry name" value="DEXDc"/>
    <property type="match status" value="1"/>
</dbReference>
<dbReference type="GO" id="GO:0016787">
    <property type="term" value="F:hydrolase activity"/>
    <property type="evidence" value="ECO:0007669"/>
    <property type="project" value="UniProtKB-KW"/>
</dbReference>
<dbReference type="InterPro" id="IPR038718">
    <property type="entry name" value="SNF2-like_sf"/>
</dbReference>
<dbReference type="Gene3D" id="3.40.50.300">
    <property type="entry name" value="P-loop containing nucleotide triphosphate hydrolases"/>
    <property type="match status" value="1"/>
</dbReference>
<dbReference type="CDD" id="cd18793">
    <property type="entry name" value="SF2_C_SNF"/>
    <property type="match status" value="1"/>
</dbReference>
<comment type="caution">
    <text evidence="3">The sequence shown here is derived from an EMBL/GenBank/DDBJ whole genome shotgun (WGS) entry which is preliminary data.</text>
</comment>
<dbReference type="EMBL" id="LAZR01043626">
    <property type="protein sequence ID" value="KKL06633.1"/>
    <property type="molecule type" value="Genomic_DNA"/>
</dbReference>
<feature type="non-terminal residue" evidence="3">
    <location>
        <position position="382"/>
    </location>
</feature>
<organism evidence="3">
    <name type="scientific">marine sediment metagenome</name>
    <dbReference type="NCBI Taxonomy" id="412755"/>
    <lineage>
        <taxon>unclassified sequences</taxon>
        <taxon>metagenomes</taxon>
        <taxon>ecological metagenomes</taxon>
    </lineage>
</organism>